<name>A0A9W6J6A8_9HYPH</name>
<feature type="domain" description="Outer membrane protein beta-barrel" evidence="3">
    <location>
        <begin position="26"/>
        <end position="230"/>
    </location>
</feature>
<dbReference type="InterPro" id="IPR011250">
    <property type="entry name" value="OMP/PagP_B-barrel"/>
</dbReference>
<reference evidence="4" key="2">
    <citation type="submission" date="2023-01" db="EMBL/GenBank/DDBJ databases">
        <authorList>
            <person name="Sun Q."/>
            <person name="Evtushenko L."/>
        </authorList>
    </citation>
    <scope>NUCLEOTIDE SEQUENCE</scope>
    <source>
        <strain evidence="4">VKM B-2484</strain>
    </source>
</reference>
<proteinExistence type="predicted"/>
<dbReference type="SUPFAM" id="SSF56925">
    <property type="entry name" value="OMPA-like"/>
    <property type="match status" value="1"/>
</dbReference>
<dbReference type="InterPro" id="IPR027385">
    <property type="entry name" value="Beta-barrel_OMP"/>
</dbReference>
<keyword evidence="5" id="KW-1185">Reference proteome</keyword>
<dbReference type="EMBL" id="BSFJ01000004">
    <property type="protein sequence ID" value="GLK70533.1"/>
    <property type="molecule type" value="Genomic_DNA"/>
</dbReference>
<evidence type="ECO:0000259" key="3">
    <source>
        <dbReference type="Pfam" id="PF13505"/>
    </source>
</evidence>
<feature type="chain" id="PRO_5040793138" evidence="2">
    <location>
        <begin position="37"/>
        <end position="232"/>
    </location>
</feature>
<dbReference type="AlphaFoldDB" id="A0A9W6J6A8"/>
<feature type="signal peptide" evidence="2">
    <location>
        <begin position="1"/>
        <end position="36"/>
    </location>
</feature>
<accession>A0A9W6J6A8</accession>
<evidence type="ECO:0000256" key="2">
    <source>
        <dbReference type="SAM" id="SignalP"/>
    </source>
</evidence>
<dbReference type="RefSeq" id="WP_213374003.1">
    <property type="nucleotide sequence ID" value="NZ_BSFJ01000004.1"/>
</dbReference>
<dbReference type="Proteomes" id="UP001143370">
    <property type="component" value="Unassembled WGS sequence"/>
</dbReference>
<keyword evidence="1 2" id="KW-0732">Signal</keyword>
<protein>
    <submittedName>
        <fullName evidence="4">Outer surface protein</fullName>
    </submittedName>
</protein>
<evidence type="ECO:0000313" key="4">
    <source>
        <dbReference type="EMBL" id="GLK70533.1"/>
    </source>
</evidence>
<evidence type="ECO:0000313" key="5">
    <source>
        <dbReference type="Proteomes" id="UP001143370"/>
    </source>
</evidence>
<dbReference type="Pfam" id="PF13505">
    <property type="entry name" value="OMP_b-brl"/>
    <property type="match status" value="1"/>
</dbReference>
<sequence>MRVGGMGTVRSGLRPGRVLVAALGFALLAGAGAARAADSIDDLDADDLLARAPEIEDARAWYLRGDIGYVFNEAPDVAGFGPAPRIDDAGVFGIGVGVRLSDLVRVDLTADYRSPADISFRGLSGEVRATALLANAYLDLGTWHGVTPYVGAGLGASHVSISDIGFTGAGDAQGWGFAWAVMAGAAVTLAPNWQLDIGYRYLGVESAAVGGLLSDFSQSAHELRLGVRYLFD</sequence>
<organism evidence="4 5">
    <name type="scientific">Ancylobacter dichloromethanicus</name>
    <dbReference type="NCBI Taxonomy" id="518825"/>
    <lineage>
        <taxon>Bacteria</taxon>
        <taxon>Pseudomonadati</taxon>
        <taxon>Pseudomonadota</taxon>
        <taxon>Alphaproteobacteria</taxon>
        <taxon>Hyphomicrobiales</taxon>
        <taxon>Xanthobacteraceae</taxon>
        <taxon>Ancylobacter</taxon>
    </lineage>
</organism>
<gene>
    <name evidence="4" type="ORF">GCM10017643_06480</name>
</gene>
<comment type="caution">
    <text evidence="4">The sequence shown here is derived from an EMBL/GenBank/DDBJ whole genome shotgun (WGS) entry which is preliminary data.</text>
</comment>
<dbReference type="Gene3D" id="2.40.160.20">
    <property type="match status" value="1"/>
</dbReference>
<reference evidence="4" key="1">
    <citation type="journal article" date="2014" name="Int. J. Syst. Evol. Microbiol.">
        <title>Complete genome sequence of Corynebacterium casei LMG S-19264T (=DSM 44701T), isolated from a smear-ripened cheese.</title>
        <authorList>
            <consortium name="US DOE Joint Genome Institute (JGI-PGF)"/>
            <person name="Walter F."/>
            <person name="Albersmeier A."/>
            <person name="Kalinowski J."/>
            <person name="Ruckert C."/>
        </authorList>
    </citation>
    <scope>NUCLEOTIDE SEQUENCE</scope>
    <source>
        <strain evidence="4">VKM B-2484</strain>
    </source>
</reference>
<evidence type="ECO:0000256" key="1">
    <source>
        <dbReference type="ARBA" id="ARBA00022729"/>
    </source>
</evidence>